<evidence type="ECO:0000259" key="1">
    <source>
        <dbReference type="SMART" id="SM00587"/>
    </source>
</evidence>
<protein>
    <submittedName>
        <fullName evidence="2">Ecdysteroid kinase domain-containing protein</fullName>
    </submittedName>
</protein>
<sequence length="491" mass="55637">MGCTISHKDSIIKRIGLKRRLQSDQDNFNENSPRAPQLIHAPVYRHDEKPIVRFGFERDTDSVKNALVDFMALNALPSVDTDNAVLNEHSVAWGQATTGGGSPASFTIAGEGSVEGVPTELQYICGTGVSFEWLFQRLIEKFKCPDEPPPQWIVEKLNVVGGKDLDRTTVMKVTFGWENEKLPKSVVLKICERHEDDSPAEAKLASKMFRRECHAYEWLCKQRKMCVPKVYVIKKQSSETCNALIVMEDLSERSIIGDLGEGISVEGVRDMLRILAQLHALSMQKTEWTSLVSEHPPFFYDQMARFVQAVAKQWSVFEDDTFTKLEHLMTHSYISSILSESCSQLHITPCLVHGNPAARNIFLTTSQKKIGAVIDWTQAHPGCYGEDIAKAICWNLTAKERHSHLLKLLQFYHYNLVKKFRSVGGQNTDEITLEQVKSAYQRFVPLATITFLMFLPEDMNRVDANLLERGKHLFEDDLMPTEIIGDNTSEQ</sequence>
<keyword evidence="2" id="KW-0418">Kinase</keyword>
<evidence type="ECO:0000313" key="3">
    <source>
        <dbReference type="Proteomes" id="UP001201812"/>
    </source>
</evidence>
<dbReference type="Proteomes" id="UP001201812">
    <property type="component" value="Unassembled WGS sequence"/>
</dbReference>
<dbReference type="PANTHER" id="PTHR23020">
    <property type="entry name" value="UNCHARACTERIZED NUCLEAR HORMONE RECEPTOR-RELATED"/>
    <property type="match status" value="1"/>
</dbReference>
<dbReference type="Pfam" id="PF07914">
    <property type="entry name" value="DUF1679"/>
    <property type="match status" value="1"/>
</dbReference>
<dbReference type="InterPro" id="IPR015897">
    <property type="entry name" value="CHK_kinase-like"/>
</dbReference>
<name>A0AAD4R7M1_9BILA</name>
<dbReference type="PANTHER" id="PTHR23020:SF12">
    <property type="entry name" value="CHK KINASE-LIKE DOMAIN-CONTAINING PROTEIN"/>
    <property type="match status" value="1"/>
</dbReference>
<proteinExistence type="predicted"/>
<dbReference type="EMBL" id="JAKKPZ010000011">
    <property type="protein sequence ID" value="KAI1715480.1"/>
    <property type="molecule type" value="Genomic_DNA"/>
</dbReference>
<gene>
    <name evidence="2" type="ORF">DdX_07797</name>
</gene>
<keyword evidence="3" id="KW-1185">Reference proteome</keyword>
<reference evidence="2" key="1">
    <citation type="submission" date="2022-01" db="EMBL/GenBank/DDBJ databases">
        <title>Genome Sequence Resource for Two Populations of Ditylenchus destructor, the Migratory Endoparasitic Phytonematode.</title>
        <authorList>
            <person name="Zhang H."/>
            <person name="Lin R."/>
            <person name="Xie B."/>
        </authorList>
    </citation>
    <scope>NUCLEOTIDE SEQUENCE</scope>
    <source>
        <strain evidence="2">BazhouSP</strain>
    </source>
</reference>
<dbReference type="InterPro" id="IPR012877">
    <property type="entry name" value="Dhs-27"/>
</dbReference>
<evidence type="ECO:0000313" key="2">
    <source>
        <dbReference type="EMBL" id="KAI1715480.1"/>
    </source>
</evidence>
<dbReference type="InterPro" id="IPR011009">
    <property type="entry name" value="Kinase-like_dom_sf"/>
</dbReference>
<dbReference type="AlphaFoldDB" id="A0AAD4R7M1"/>
<dbReference type="Gene3D" id="3.90.1200.10">
    <property type="match status" value="1"/>
</dbReference>
<keyword evidence="2" id="KW-0808">Transferase</keyword>
<dbReference type="SUPFAM" id="SSF56112">
    <property type="entry name" value="Protein kinase-like (PK-like)"/>
    <property type="match status" value="1"/>
</dbReference>
<dbReference type="GO" id="GO:0016301">
    <property type="term" value="F:kinase activity"/>
    <property type="evidence" value="ECO:0007669"/>
    <property type="project" value="UniProtKB-KW"/>
</dbReference>
<organism evidence="2 3">
    <name type="scientific">Ditylenchus destructor</name>
    <dbReference type="NCBI Taxonomy" id="166010"/>
    <lineage>
        <taxon>Eukaryota</taxon>
        <taxon>Metazoa</taxon>
        <taxon>Ecdysozoa</taxon>
        <taxon>Nematoda</taxon>
        <taxon>Chromadorea</taxon>
        <taxon>Rhabditida</taxon>
        <taxon>Tylenchina</taxon>
        <taxon>Tylenchomorpha</taxon>
        <taxon>Sphaerularioidea</taxon>
        <taxon>Anguinidae</taxon>
        <taxon>Anguininae</taxon>
        <taxon>Ditylenchus</taxon>
    </lineage>
</organism>
<feature type="domain" description="CHK kinase-like" evidence="1">
    <location>
        <begin position="245"/>
        <end position="422"/>
    </location>
</feature>
<dbReference type="SMART" id="SM00587">
    <property type="entry name" value="CHK"/>
    <property type="match status" value="1"/>
</dbReference>
<accession>A0AAD4R7M1</accession>
<dbReference type="InterPro" id="IPR052961">
    <property type="entry name" value="Oxido-Kinase-like_Enzymes"/>
</dbReference>
<comment type="caution">
    <text evidence="2">The sequence shown here is derived from an EMBL/GenBank/DDBJ whole genome shotgun (WGS) entry which is preliminary data.</text>
</comment>